<reference evidence="6 9" key="1">
    <citation type="journal article" date="2018" name="Int. J. Syst. Evol. Microbiol.">
        <title>Draft Genome Sequence of Faecalimonas umbilicata JCM 30896T, an Acetate-Producing Bacterium Isolated from Human Feces.</title>
        <authorList>
            <person name="Sakamoto M."/>
            <person name="Ikeyama N."/>
            <person name="Yuki M."/>
            <person name="Ohkuma M."/>
        </authorList>
    </citation>
    <scope>NUCLEOTIDE SEQUENCE [LARGE SCALE GENOMIC DNA]</scope>
    <source>
        <strain evidence="6 9">EGH7</strain>
    </source>
</reference>
<feature type="domain" description="Response regulatory" evidence="4">
    <location>
        <begin position="3"/>
        <end position="121"/>
    </location>
</feature>
<dbReference type="GO" id="GO:0003677">
    <property type="term" value="F:DNA binding"/>
    <property type="evidence" value="ECO:0007669"/>
    <property type="project" value="UniProtKB-KW"/>
</dbReference>
<dbReference type="InterPro" id="IPR046947">
    <property type="entry name" value="LytR-like"/>
</dbReference>
<keyword evidence="6" id="KW-0238">DNA-binding</keyword>
<evidence type="ECO:0000313" key="7">
    <source>
        <dbReference type="EMBL" id="TCS66759.1"/>
    </source>
</evidence>
<keyword evidence="9" id="KW-1185">Reference proteome</keyword>
<dbReference type="PROSITE" id="PS50110">
    <property type="entry name" value="RESPONSE_REGULATORY"/>
    <property type="match status" value="1"/>
</dbReference>
<dbReference type="EMBL" id="BHEO01000005">
    <property type="protein sequence ID" value="GBU04663.1"/>
    <property type="molecule type" value="Genomic_DNA"/>
</dbReference>
<proteinExistence type="predicted"/>
<comment type="function">
    <text evidence="2">May play the central regulatory role in sporulation. It may be an element of the effector pathway responsible for the activation of sporulation genes in response to nutritional stress. Spo0A may act in concert with spo0H (a sigma factor) to control the expression of some genes that are critical to the sporulation process.</text>
</comment>
<dbReference type="RefSeq" id="WP_116441468.1">
    <property type="nucleotide sequence ID" value="NZ_BHEO01000005.1"/>
</dbReference>
<dbReference type="SMART" id="SM00850">
    <property type="entry name" value="LytTR"/>
    <property type="match status" value="1"/>
</dbReference>
<feature type="modified residue" description="4-aspartylphosphate" evidence="3">
    <location>
        <position position="58"/>
    </location>
</feature>
<feature type="domain" description="HTH LytTR-type" evidence="5">
    <location>
        <begin position="132"/>
        <end position="198"/>
    </location>
</feature>
<comment type="caution">
    <text evidence="7">The sequence shown here is derived from an EMBL/GenBank/DDBJ whole genome shotgun (WGS) entry which is preliminary data.</text>
</comment>
<evidence type="ECO:0000256" key="3">
    <source>
        <dbReference type="PROSITE-ProRule" id="PRU00169"/>
    </source>
</evidence>
<dbReference type="Proteomes" id="UP000702954">
    <property type="component" value="Unassembled WGS sequence"/>
</dbReference>
<accession>A0A4R3JNV2</accession>
<dbReference type="Gene3D" id="2.40.50.1020">
    <property type="entry name" value="LytTr DNA-binding domain"/>
    <property type="match status" value="1"/>
</dbReference>
<gene>
    <name evidence="7" type="ORF">EDD74_11715</name>
    <name evidence="6" type="ORF">FAEUMB_12040</name>
</gene>
<evidence type="ECO:0000313" key="6">
    <source>
        <dbReference type="EMBL" id="GBU04663.1"/>
    </source>
</evidence>
<dbReference type="PANTHER" id="PTHR37299">
    <property type="entry name" value="TRANSCRIPTIONAL REGULATOR-RELATED"/>
    <property type="match status" value="1"/>
</dbReference>
<dbReference type="Gene3D" id="3.40.50.2300">
    <property type="match status" value="1"/>
</dbReference>
<evidence type="ECO:0000313" key="9">
    <source>
        <dbReference type="Proteomes" id="UP000702954"/>
    </source>
</evidence>
<evidence type="ECO:0000256" key="2">
    <source>
        <dbReference type="ARBA" id="ARBA00024867"/>
    </source>
</evidence>
<dbReference type="InterPro" id="IPR001789">
    <property type="entry name" value="Sig_transdc_resp-reg_receiver"/>
</dbReference>
<dbReference type="SUPFAM" id="SSF52172">
    <property type="entry name" value="CheY-like"/>
    <property type="match status" value="1"/>
</dbReference>
<dbReference type="PROSITE" id="PS50930">
    <property type="entry name" value="HTH_LYTTR"/>
    <property type="match status" value="1"/>
</dbReference>
<dbReference type="Proteomes" id="UP000294613">
    <property type="component" value="Unassembled WGS sequence"/>
</dbReference>
<keyword evidence="3" id="KW-0597">Phosphoprotein</keyword>
<protein>
    <recommendedName>
        <fullName evidence="1">Stage 0 sporulation protein A homolog</fullName>
    </recommendedName>
</protein>
<organism evidence="7 8">
    <name type="scientific">Faecalimonas umbilicata</name>
    <dbReference type="NCBI Taxonomy" id="1912855"/>
    <lineage>
        <taxon>Bacteria</taxon>
        <taxon>Bacillati</taxon>
        <taxon>Bacillota</taxon>
        <taxon>Clostridia</taxon>
        <taxon>Lachnospirales</taxon>
        <taxon>Lachnospiraceae</taxon>
        <taxon>Faecalimonas</taxon>
    </lineage>
</organism>
<evidence type="ECO:0000313" key="8">
    <source>
        <dbReference type="Proteomes" id="UP000294613"/>
    </source>
</evidence>
<evidence type="ECO:0000259" key="5">
    <source>
        <dbReference type="PROSITE" id="PS50930"/>
    </source>
</evidence>
<evidence type="ECO:0000259" key="4">
    <source>
        <dbReference type="PROSITE" id="PS50110"/>
    </source>
</evidence>
<evidence type="ECO:0000256" key="1">
    <source>
        <dbReference type="ARBA" id="ARBA00018672"/>
    </source>
</evidence>
<dbReference type="InterPro" id="IPR011006">
    <property type="entry name" value="CheY-like_superfamily"/>
</dbReference>
<dbReference type="Pfam" id="PF04397">
    <property type="entry name" value="LytTR"/>
    <property type="match status" value="1"/>
</dbReference>
<dbReference type="InterPro" id="IPR007492">
    <property type="entry name" value="LytTR_DNA-bd_dom"/>
</dbReference>
<sequence>MLRIGICDDECYARDALRLELEKLLEETEEIVYEFSGGETAVSWLKKHPGEIDLLFLDVEMKGVNGIRTAEQIREFDTRIQIVFVTGFRDFVFEGYRVQAVDYLVKPVDADRLSSVLSRVRRQLEQVRQKQFVFQNGDGVYRLYQDEIQYFYSEKRKVVAVTREKELSFYAKLDEVEARVGKTFVRIHQRYLVNADAVSYIGASSVRIGSEELPISRALKQDAVAALAKAMIGGDLS</sequence>
<dbReference type="GO" id="GO:0000156">
    <property type="term" value="F:phosphorelay response regulator activity"/>
    <property type="evidence" value="ECO:0007669"/>
    <property type="project" value="InterPro"/>
</dbReference>
<dbReference type="Pfam" id="PF00072">
    <property type="entry name" value="Response_reg"/>
    <property type="match status" value="1"/>
</dbReference>
<dbReference type="AlphaFoldDB" id="A0A4R3JNV2"/>
<name>A0A4R3JNV2_9FIRM</name>
<dbReference type="EMBL" id="SLZV01000017">
    <property type="protein sequence ID" value="TCS66759.1"/>
    <property type="molecule type" value="Genomic_DNA"/>
</dbReference>
<dbReference type="PANTHER" id="PTHR37299:SF1">
    <property type="entry name" value="STAGE 0 SPORULATION PROTEIN A HOMOLOG"/>
    <property type="match status" value="1"/>
</dbReference>
<reference evidence="7 8" key="2">
    <citation type="submission" date="2019-03" db="EMBL/GenBank/DDBJ databases">
        <title>Genomic Encyclopedia of Type Strains, Phase IV (KMG-IV): sequencing the most valuable type-strain genomes for metagenomic binning, comparative biology and taxonomic classification.</title>
        <authorList>
            <person name="Goeker M."/>
        </authorList>
    </citation>
    <scope>NUCLEOTIDE SEQUENCE [LARGE SCALE GENOMIC DNA]</scope>
    <source>
        <strain evidence="7 8">DSM 103426</strain>
    </source>
</reference>
<dbReference type="SMART" id="SM00448">
    <property type="entry name" value="REC"/>
    <property type="match status" value="1"/>
</dbReference>